<evidence type="ECO:0000313" key="3">
    <source>
        <dbReference type="Proteomes" id="UP001367676"/>
    </source>
</evidence>
<feature type="region of interest" description="Disordered" evidence="1">
    <location>
        <begin position="219"/>
        <end position="254"/>
    </location>
</feature>
<name>A0AAN9YA65_9HEMI</name>
<proteinExistence type="predicted"/>
<dbReference type="EMBL" id="JBBCAQ010000004">
    <property type="protein sequence ID" value="KAK7603934.1"/>
    <property type="molecule type" value="Genomic_DNA"/>
</dbReference>
<organism evidence="2 3">
    <name type="scientific">Parthenolecanium corni</name>
    <dbReference type="NCBI Taxonomy" id="536013"/>
    <lineage>
        <taxon>Eukaryota</taxon>
        <taxon>Metazoa</taxon>
        <taxon>Ecdysozoa</taxon>
        <taxon>Arthropoda</taxon>
        <taxon>Hexapoda</taxon>
        <taxon>Insecta</taxon>
        <taxon>Pterygota</taxon>
        <taxon>Neoptera</taxon>
        <taxon>Paraneoptera</taxon>
        <taxon>Hemiptera</taxon>
        <taxon>Sternorrhyncha</taxon>
        <taxon>Coccoidea</taxon>
        <taxon>Coccidae</taxon>
        <taxon>Parthenolecanium</taxon>
    </lineage>
</organism>
<feature type="compositionally biased region" description="Basic and acidic residues" evidence="1">
    <location>
        <begin position="240"/>
        <end position="253"/>
    </location>
</feature>
<evidence type="ECO:0000313" key="2">
    <source>
        <dbReference type="EMBL" id="KAK7603934.1"/>
    </source>
</evidence>
<feature type="compositionally biased region" description="Polar residues" evidence="1">
    <location>
        <begin position="219"/>
        <end position="229"/>
    </location>
</feature>
<evidence type="ECO:0000256" key="1">
    <source>
        <dbReference type="SAM" id="MobiDB-lite"/>
    </source>
</evidence>
<gene>
    <name evidence="2" type="ORF">V9T40_004207</name>
</gene>
<protein>
    <submittedName>
        <fullName evidence="2">Uncharacterized protein</fullName>
    </submittedName>
</protein>
<sequence length="313" mass="34531">MDHVQTPEADVVLINTEDDTVSKSTNDKLHDSKHVTDFIQNEVQSYDNVFVSKTKPSVEVLENGDHPSSPEETEQLSPTVHVDLMNGSTHDSKSSVLLTPLDDRSLESEVQHELPSDIHVHSSTPGDVFSNSPITELHVKDIADISPIKVDPADTESHKNEDLLIDEAELFQATSDSDITGTVDHAQFHLHERAVDHVEEPTKPSDISIVPESYDLISNKPQETKSTPSPVEPTVAAEVEPPKSEPKIEKETPKATVCDKPAVIPKANTLERSEIGPKDFFAKYGLGECIIEFSLHFGAHYMASYLRILCCTI</sequence>
<reference evidence="2 3" key="1">
    <citation type="submission" date="2024-03" db="EMBL/GenBank/DDBJ databases">
        <title>Adaptation during the transition from Ophiocordyceps entomopathogen to insect associate is accompanied by gene loss and intensified selection.</title>
        <authorList>
            <person name="Ward C.M."/>
            <person name="Onetto C.A."/>
            <person name="Borneman A.R."/>
        </authorList>
    </citation>
    <scope>NUCLEOTIDE SEQUENCE [LARGE SCALE GENOMIC DNA]</scope>
    <source>
        <strain evidence="2">AWRI1</strain>
        <tissue evidence="2">Single Adult Female</tissue>
    </source>
</reference>
<dbReference type="AlphaFoldDB" id="A0AAN9YA65"/>
<accession>A0AAN9YA65</accession>
<keyword evidence="3" id="KW-1185">Reference proteome</keyword>
<comment type="caution">
    <text evidence="2">The sequence shown here is derived from an EMBL/GenBank/DDBJ whole genome shotgun (WGS) entry which is preliminary data.</text>
</comment>
<dbReference type="Proteomes" id="UP001367676">
    <property type="component" value="Unassembled WGS sequence"/>
</dbReference>